<dbReference type="GO" id="GO:0015344">
    <property type="term" value="F:siderophore uptake transmembrane transporter activity"/>
    <property type="evidence" value="ECO:0007669"/>
    <property type="project" value="TreeGrafter"/>
</dbReference>
<dbReference type="Pfam" id="PF07715">
    <property type="entry name" value="Plug"/>
    <property type="match status" value="1"/>
</dbReference>
<keyword evidence="4 10" id="KW-0812">Transmembrane</keyword>
<evidence type="ECO:0000313" key="14">
    <source>
        <dbReference type="EMBL" id="QKF85202.1"/>
    </source>
</evidence>
<reference evidence="14 15" key="1">
    <citation type="submission" date="2020-05" db="EMBL/GenBank/DDBJ databases">
        <title>Complete genome sequencing of Campylobacter and Arcobacter type strains.</title>
        <authorList>
            <person name="Miller W.G."/>
            <person name="Yee E."/>
        </authorList>
    </citation>
    <scope>NUCLEOTIDE SEQUENCE [LARGE SCALE GENOMIC DNA]</scope>
    <source>
        <strain evidence="14 15">LMG 6451</strain>
    </source>
</reference>
<proteinExistence type="inferred from homology"/>
<evidence type="ECO:0000256" key="5">
    <source>
        <dbReference type="ARBA" id="ARBA00022729"/>
    </source>
</evidence>
<name>A0AAE7EBN2_9BACT</name>
<dbReference type="InterPro" id="IPR010917">
    <property type="entry name" value="TonB_rcpt_CS"/>
</dbReference>
<keyword evidence="8 14" id="KW-0675">Receptor</keyword>
<dbReference type="GeneID" id="77176694"/>
<evidence type="ECO:0000256" key="11">
    <source>
        <dbReference type="RuleBase" id="RU003357"/>
    </source>
</evidence>
<keyword evidence="9 10" id="KW-0998">Cell outer membrane</keyword>
<dbReference type="InterPro" id="IPR012910">
    <property type="entry name" value="Plug_dom"/>
</dbReference>
<organism evidence="14 15">
    <name type="scientific">Campylobacter ureolyticus</name>
    <dbReference type="NCBI Taxonomy" id="827"/>
    <lineage>
        <taxon>Bacteria</taxon>
        <taxon>Pseudomonadati</taxon>
        <taxon>Campylobacterota</taxon>
        <taxon>Epsilonproteobacteria</taxon>
        <taxon>Campylobacterales</taxon>
        <taxon>Campylobacteraceae</taxon>
        <taxon>Campylobacter</taxon>
    </lineage>
</organism>
<dbReference type="SUPFAM" id="SSF56935">
    <property type="entry name" value="Porins"/>
    <property type="match status" value="1"/>
</dbReference>
<evidence type="ECO:0000256" key="4">
    <source>
        <dbReference type="ARBA" id="ARBA00022692"/>
    </source>
</evidence>
<evidence type="ECO:0000256" key="1">
    <source>
        <dbReference type="ARBA" id="ARBA00004571"/>
    </source>
</evidence>
<evidence type="ECO:0000256" key="6">
    <source>
        <dbReference type="ARBA" id="ARBA00023077"/>
    </source>
</evidence>
<feature type="domain" description="TonB-dependent receptor plug" evidence="13">
    <location>
        <begin position="37"/>
        <end position="146"/>
    </location>
</feature>
<evidence type="ECO:0000313" key="15">
    <source>
        <dbReference type="Proteomes" id="UP000509722"/>
    </source>
</evidence>
<gene>
    <name evidence="14" type="ORF">CURT_1785</name>
</gene>
<keyword evidence="5" id="KW-0732">Signal</keyword>
<dbReference type="InterPro" id="IPR039426">
    <property type="entry name" value="TonB-dep_rcpt-like"/>
</dbReference>
<dbReference type="InterPro" id="IPR010949">
    <property type="entry name" value="TonB_Hb/transfer/lactofer_rcpt"/>
</dbReference>
<evidence type="ECO:0000256" key="2">
    <source>
        <dbReference type="ARBA" id="ARBA00022448"/>
    </source>
</evidence>
<evidence type="ECO:0000256" key="3">
    <source>
        <dbReference type="ARBA" id="ARBA00022452"/>
    </source>
</evidence>
<accession>A0AAE7EBN2</accession>
<evidence type="ECO:0000259" key="12">
    <source>
        <dbReference type="Pfam" id="PF00593"/>
    </source>
</evidence>
<dbReference type="PROSITE" id="PS01156">
    <property type="entry name" value="TONB_DEPENDENT_REC_2"/>
    <property type="match status" value="1"/>
</dbReference>
<dbReference type="PROSITE" id="PS52016">
    <property type="entry name" value="TONB_DEPENDENT_REC_3"/>
    <property type="match status" value="1"/>
</dbReference>
<dbReference type="InterPro" id="IPR037066">
    <property type="entry name" value="Plug_dom_sf"/>
</dbReference>
<comment type="subcellular location">
    <subcellularLocation>
        <location evidence="1 10">Cell outer membrane</location>
        <topology evidence="1 10">Multi-pass membrane protein</topology>
    </subcellularLocation>
</comment>
<keyword evidence="3 10" id="KW-1134">Transmembrane beta strand</keyword>
<dbReference type="GO" id="GO:0044718">
    <property type="term" value="P:siderophore transmembrane transport"/>
    <property type="evidence" value="ECO:0007669"/>
    <property type="project" value="TreeGrafter"/>
</dbReference>
<dbReference type="AlphaFoldDB" id="A0AAE7EBN2"/>
<evidence type="ECO:0000256" key="10">
    <source>
        <dbReference type="PROSITE-ProRule" id="PRU01360"/>
    </source>
</evidence>
<protein>
    <submittedName>
        <fullName evidence="14">TonB-dependent hemoglobin/transferrin/lactoferrin receptor family protein</fullName>
    </submittedName>
</protein>
<dbReference type="PANTHER" id="PTHR30069:SF29">
    <property type="entry name" value="HEMOGLOBIN AND HEMOGLOBIN-HAPTOGLOBIN-BINDING PROTEIN 1-RELATED"/>
    <property type="match status" value="1"/>
</dbReference>
<dbReference type="Gene3D" id="2.170.130.10">
    <property type="entry name" value="TonB-dependent receptor, plug domain"/>
    <property type="match status" value="1"/>
</dbReference>
<dbReference type="GO" id="GO:0009279">
    <property type="term" value="C:cell outer membrane"/>
    <property type="evidence" value="ECO:0007669"/>
    <property type="project" value="UniProtKB-SubCell"/>
</dbReference>
<dbReference type="CDD" id="cd01347">
    <property type="entry name" value="ligand_gated_channel"/>
    <property type="match status" value="1"/>
</dbReference>
<dbReference type="NCBIfam" id="TIGR01786">
    <property type="entry name" value="TonB-hemlactrns"/>
    <property type="match status" value="1"/>
</dbReference>
<sequence>MPNNKVIIFSFMFLSICFSNDNILLEEIEVSTHRLSAKQTQINSDKIRSSLISTQKDLVKNQVGVSITDGGRSGVNGFTIRGVDKDRVSVKVDGIEAAQSFVPTFHQKQGFISGARGGTEIENLSNIHIYKGANSLNSGNGALGGAVFMQTKSAHDFVESGKITGFYSKTAYSSKNSEFRQVLGSGFIYNGFEGLFQYTRRVGSELKNYYNGKIDDLDICGKDIANKDYNKYCGAGRILPDPTSYRTKSYLTKFGYRFGDDSFINLFYEKQSIDSLIEEKSFPASRNQTFTIDKTPYKRYGVSYEYMPSDSFLEELKVQFSKQVINQIYNQNSCVFRNCNNQDSKFERSTNIKQDKSQIDLNLNTIDLPICSSYHSFYFGLGFGRDNFKNSGFWSELIKNKREIRLDDANGKKLIKDENGIPILVPSIKGKLGIEKTTGWFSKELLTLDGKILKLPWFAMDGKVYVLDGNFIYTRPIRTDNYYIYLKEYIQLNDRLSGILGIRYDKIKHNLKTSSKLGAATGELAKETTKSIWNMQDHKAYSNFSYNTGLKYEIFDDTFLEYSFNTAFRAPKIQESFVEFIQGTKHFKSNFDLKTEKAFNHEIELSSDFKYGAFSLLAFYTKYKNFIDYSVSNIVEKVEEFDFNTLETVWRDKVIGTRYQYQNINSAHIKGLELNARIGTEDGLFGVFMASYQKGSKNDGSSLMGVSPLTFAAGVGYNDRQFSILLSAKYQKSKNPKDAMYFLNDNSGVSKKEDIKLESYPMLSNSFLVFDFMAEYRMSDNFKLNAGIFNIFDKKYITWDSIREAKENGSMSFIAKQENHEGSGWQRLTSPGRNFALSFEVKF</sequence>
<feature type="domain" description="TonB-dependent receptor-like beta-barrel" evidence="12">
    <location>
        <begin position="292"/>
        <end position="791"/>
    </location>
</feature>
<dbReference type="RefSeq" id="WP_018713426.1">
    <property type="nucleotide sequence ID" value="NZ_CP053832.1"/>
</dbReference>
<dbReference type="Proteomes" id="UP000509722">
    <property type="component" value="Chromosome"/>
</dbReference>
<evidence type="ECO:0000256" key="7">
    <source>
        <dbReference type="ARBA" id="ARBA00023136"/>
    </source>
</evidence>
<dbReference type="Gene3D" id="2.40.170.20">
    <property type="entry name" value="TonB-dependent receptor, beta-barrel domain"/>
    <property type="match status" value="1"/>
</dbReference>
<dbReference type="InterPro" id="IPR000531">
    <property type="entry name" value="Beta-barrel_TonB"/>
</dbReference>
<evidence type="ECO:0000259" key="13">
    <source>
        <dbReference type="Pfam" id="PF07715"/>
    </source>
</evidence>
<dbReference type="EMBL" id="CP053832">
    <property type="protein sequence ID" value="QKF85202.1"/>
    <property type="molecule type" value="Genomic_DNA"/>
</dbReference>
<comment type="similarity">
    <text evidence="10 11">Belongs to the TonB-dependent receptor family.</text>
</comment>
<evidence type="ECO:0000256" key="9">
    <source>
        <dbReference type="ARBA" id="ARBA00023237"/>
    </source>
</evidence>
<keyword evidence="6 11" id="KW-0798">TonB box</keyword>
<dbReference type="Pfam" id="PF00593">
    <property type="entry name" value="TonB_dep_Rec_b-barrel"/>
    <property type="match status" value="1"/>
</dbReference>
<dbReference type="PANTHER" id="PTHR30069">
    <property type="entry name" value="TONB-DEPENDENT OUTER MEMBRANE RECEPTOR"/>
    <property type="match status" value="1"/>
</dbReference>
<dbReference type="InterPro" id="IPR036942">
    <property type="entry name" value="Beta-barrel_TonB_sf"/>
</dbReference>
<keyword evidence="2 10" id="KW-0813">Transport</keyword>
<keyword evidence="7 10" id="KW-0472">Membrane</keyword>
<evidence type="ECO:0000256" key="8">
    <source>
        <dbReference type="ARBA" id="ARBA00023170"/>
    </source>
</evidence>